<dbReference type="AlphaFoldDB" id="A0A485LVT2"/>
<evidence type="ECO:0000313" key="1">
    <source>
        <dbReference type="EMBL" id="VFU11697.1"/>
    </source>
</evidence>
<reference evidence="1" key="1">
    <citation type="submission" date="2019-03" db="EMBL/GenBank/DDBJ databases">
        <authorList>
            <person name="Hao L."/>
        </authorList>
    </citation>
    <scope>NUCLEOTIDE SEQUENCE</scope>
</reference>
<dbReference type="EMBL" id="CAADRN010000038">
    <property type="protein sequence ID" value="VFU11697.1"/>
    <property type="molecule type" value="Genomic_DNA"/>
</dbReference>
<sequence>MNKLCGMNDVFSISSMVLGNASSFFEPRKQVRDQYGH</sequence>
<proteinExistence type="predicted"/>
<gene>
    <name evidence="1" type="ORF">SCFA_1320003</name>
</gene>
<organism evidence="1">
    <name type="scientific">anaerobic digester metagenome</name>
    <dbReference type="NCBI Taxonomy" id="1263854"/>
    <lineage>
        <taxon>unclassified sequences</taxon>
        <taxon>metagenomes</taxon>
        <taxon>ecological metagenomes</taxon>
    </lineage>
</organism>
<name>A0A485LVT2_9ZZZZ</name>
<protein>
    <submittedName>
        <fullName evidence="1">Uncharacterized protein</fullName>
    </submittedName>
</protein>
<accession>A0A485LVT2</accession>